<feature type="region of interest" description="Disordered" evidence="1">
    <location>
        <begin position="102"/>
        <end position="184"/>
    </location>
</feature>
<proteinExistence type="predicted"/>
<feature type="compositionally biased region" description="Low complexity" evidence="1">
    <location>
        <begin position="144"/>
        <end position="157"/>
    </location>
</feature>
<evidence type="ECO:0000256" key="1">
    <source>
        <dbReference type="SAM" id="MobiDB-lite"/>
    </source>
</evidence>
<accession>A0AAV4VDG7</accession>
<evidence type="ECO:0000313" key="2">
    <source>
        <dbReference type="EMBL" id="GIY68186.1"/>
    </source>
</evidence>
<evidence type="ECO:0000313" key="3">
    <source>
        <dbReference type="Proteomes" id="UP001054945"/>
    </source>
</evidence>
<name>A0AAV4VDG7_CAEEX</name>
<protein>
    <submittedName>
        <fullName evidence="2">Uncharacterized protein</fullName>
    </submittedName>
</protein>
<keyword evidence="3" id="KW-1185">Reference proteome</keyword>
<organism evidence="2 3">
    <name type="scientific">Caerostris extrusa</name>
    <name type="common">Bark spider</name>
    <name type="synonym">Caerostris bankana</name>
    <dbReference type="NCBI Taxonomy" id="172846"/>
    <lineage>
        <taxon>Eukaryota</taxon>
        <taxon>Metazoa</taxon>
        <taxon>Ecdysozoa</taxon>
        <taxon>Arthropoda</taxon>
        <taxon>Chelicerata</taxon>
        <taxon>Arachnida</taxon>
        <taxon>Araneae</taxon>
        <taxon>Araneomorphae</taxon>
        <taxon>Entelegynae</taxon>
        <taxon>Araneoidea</taxon>
        <taxon>Araneidae</taxon>
        <taxon>Caerostris</taxon>
    </lineage>
</organism>
<dbReference type="AlphaFoldDB" id="A0AAV4VDG7"/>
<dbReference type="EMBL" id="BPLR01014337">
    <property type="protein sequence ID" value="GIY68186.1"/>
    <property type="molecule type" value="Genomic_DNA"/>
</dbReference>
<sequence length="184" mass="20319">MQKYHVYNYDELMKRCPHIMIKYLHKPSLESIISNCKLFLLKPNNVLSILERGLGQWPTMPFFKLWAFLEHQGVEPVPETEPGGSSLTQTIVDGVQSLATNRKKSQLAASTEHTEPEGNSELCGDSQHLHTGSEPSSPEREFYSGPSQPSPTRSSTTDEVAAAESEDEYSANSPGPSSNNSSHS</sequence>
<feature type="compositionally biased region" description="Low complexity" evidence="1">
    <location>
        <begin position="170"/>
        <end position="184"/>
    </location>
</feature>
<dbReference type="Proteomes" id="UP001054945">
    <property type="component" value="Unassembled WGS sequence"/>
</dbReference>
<gene>
    <name evidence="2" type="ORF">CEXT_418001</name>
</gene>
<reference evidence="2 3" key="1">
    <citation type="submission" date="2021-06" db="EMBL/GenBank/DDBJ databases">
        <title>Caerostris extrusa draft genome.</title>
        <authorList>
            <person name="Kono N."/>
            <person name="Arakawa K."/>
        </authorList>
    </citation>
    <scope>NUCLEOTIDE SEQUENCE [LARGE SCALE GENOMIC DNA]</scope>
</reference>
<comment type="caution">
    <text evidence="2">The sequence shown here is derived from an EMBL/GenBank/DDBJ whole genome shotgun (WGS) entry which is preliminary data.</text>
</comment>